<dbReference type="GO" id="GO:0005737">
    <property type="term" value="C:cytoplasm"/>
    <property type="evidence" value="ECO:0007669"/>
    <property type="project" value="TreeGrafter"/>
</dbReference>
<evidence type="ECO:0000313" key="6">
    <source>
        <dbReference type="EMBL" id="KKK72540.1"/>
    </source>
</evidence>
<comment type="caution">
    <text evidence="6">The sequence shown here is derived from an EMBL/GenBank/DDBJ whole genome shotgun (WGS) entry which is preliminary data.</text>
</comment>
<dbReference type="SMART" id="SM00640">
    <property type="entry name" value="Glyco_32"/>
    <property type="match status" value="1"/>
</dbReference>
<gene>
    <name evidence="6" type="ORF">LCGC14_2902850</name>
</gene>
<dbReference type="AlphaFoldDB" id="A0A0F8YFT4"/>
<dbReference type="Gene3D" id="2.60.120.560">
    <property type="entry name" value="Exo-inulinase, domain 1"/>
    <property type="match status" value="1"/>
</dbReference>
<dbReference type="Pfam" id="PF08244">
    <property type="entry name" value="Glyco_hydro_32C"/>
    <property type="match status" value="1"/>
</dbReference>
<reference evidence="6" key="1">
    <citation type="journal article" date="2015" name="Nature">
        <title>Complex archaea that bridge the gap between prokaryotes and eukaryotes.</title>
        <authorList>
            <person name="Spang A."/>
            <person name="Saw J.H."/>
            <person name="Jorgensen S.L."/>
            <person name="Zaremba-Niedzwiedzka K."/>
            <person name="Martijn J."/>
            <person name="Lind A.E."/>
            <person name="van Eijk R."/>
            <person name="Schleper C."/>
            <person name="Guy L."/>
            <person name="Ettema T.J."/>
        </authorList>
    </citation>
    <scope>NUCLEOTIDE SEQUENCE</scope>
</reference>
<feature type="non-terminal residue" evidence="6">
    <location>
        <position position="1"/>
    </location>
</feature>
<dbReference type="InterPro" id="IPR013189">
    <property type="entry name" value="Glyco_hydro_32_C"/>
</dbReference>
<dbReference type="InterPro" id="IPR013148">
    <property type="entry name" value="Glyco_hydro_32_N"/>
</dbReference>
<sequence length="301" mass="33535">RDPKVIWYEPGQHWVMAVYDDTPAIGHSIAFYSSKNLKDWEHQSYLLGYYECPELYQLPVLDAEGNPTTQSKWVTAAADGAYAIGEFDGKTFKPDHKDKHRVFHGAYYAAQTFSQAPHGRRIQIAWARIDMPDMPFNQTFTFPHELTLRQTADGIRLFAEPVREIETLRKKQHKVSGKVLSEDVPVELNVAGGLLDIRATFELGNASKVGLAFGGEEVAYDVKAAKLDWAPLRAVDGKISIRVLVDRPMLEICGNDGRAYVTKKRANPGPAAIPVIKAFAAGGSAKLVQLEVDELESIWSH</sequence>
<feature type="domain" description="Glycosyl hydrolase family 32 C-terminal" evidence="5">
    <location>
        <begin position="226"/>
        <end position="293"/>
    </location>
</feature>
<dbReference type="GO" id="GO:0004575">
    <property type="term" value="F:sucrose alpha-glucosidase activity"/>
    <property type="evidence" value="ECO:0007669"/>
    <property type="project" value="TreeGrafter"/>
</dbReference>
<protein>
    <recommendedName>
        <fullName evidence="7">Glycosyl hydrolase family 32 N-terminal domain-containing protein</fullName>
    </recommendedName>
</protein>
<organism evidence="6">
    <name type="scientific">marine sediment metagenome</name>
    <dbReference type="NCBI Taxonomy" id="412755"/>
    <lineage>
        <taxon>unclassified sequences</taxon>
        <taxon>metagenomes</taxon>
        <taxon>ecological metagenomes</taxon>
    </lineage>
</organism>
<proteinExistence type="inferred from homology"/>
<name>A0A0F8YFT4_9ZZZZ</name>
<dbReference type="SUPFAM" id="SSF49899">
    <property type="entry name" value="Concanavalin A-like lectins/glucanases"/>
    <property type="match status" value="1"/>
</dbReference>
<dbReference type="InterPro" id="IPR013320">
    <property type="entry name" value="ConA-like_dom_sf"/>
</dbReference>
<comment type="similarity">
    <text evidence="1">Belongs to the glycosyl hydrolase 32 family.</text>
</comment>
<dbReference type="Pfam" id="PF00251">
    <property type="entry name" value="Glyco_hydro_32N"/>
    <property type="match status" value="1"/>
</dbReference>
<evidence type="ECO:0008006" key="7">
    <source>
        <dbReference type="Google" id="ProtNLM"/>
    </source>
</evidence>
<keyword evidence="3" id="KW-0326">Glycosidase</keyword>
<evidence type="ECO:0000256" key="1">
    <source>
        <dbReference type="ARBA" id="ARBA00009902"/>
    </source>
</evidence>
<feature type="domain" description="Glycosyl hydrolase family 32 N-terminal" evidence="4">
    <location>
        <begin position="1"/>
        <end position="157"/>
    </location>
</feature>
<dbReference type="PANTHER" id="PTHR42800">
    <property type="entry name" value="EXOINULINASE INUD (AFU_ORTHOLOGUE AFUA_5G00480)"/>
    <property type="match status" value="1"/>
</dbReference>
<evidence type="ECO:0000256" key="3">
    <source>
        <dbReference type="ARBA" id="ARBA00023295"/>
    </source>
</evidence>
<dbReference type="InterPro" id="IPR001362">
    <property type="entry name" value="Glyco_hydro_32"/>
</dbReference>
<dbReference type="Gene3D" id="2.115.10.20">
    <property type="entry name" value="Glycosyl hydrolase domain, family 43"/>
    <property type="match status" value="1"/>
</dbReference>
<dbReference type="PANTHER" id="PTHR42800:SF1">
    <property type="entry name" value="EXOINULINASE INUD (AFU_ORTHOLOGUE AFUA_5G00480)"/>
    <property type="match status" value="1"/>
</dbReference>
<evidence type="ECO:0000259" key="4">
    <source>
        <dbReference type="Pfam" id="PF00251"/>
    </source>
</evidence>
<dbReference type="InterPro" id="IPR023296">
    <property type="entry name" value="Glyco_hydro_beta-prop_sf"/>
</dbReference>
<accession>A0A0F8YFT4</accession>
<evidence type="ECO:0000256" key="2">
    <source>
        <dbReference type="ARBA" id="ARBA00022801"/>
    </source>
</evidence>
<evidence type="ECO:0000259" key="5">
    <source>
        <dbReference type="Pfam" id="PF08244"/>
    </source>
</evidence>
<dbReference type="EMBL" id="LAZR01057209">
    <property type="protein sequence ID" value="KKK72540.1"/>
    <property type="molecule type" value="Genomic_DNA"/>
</dbReference>
<dbReference type="GO" id="GO:0005987">
    <property type="term" value="P:sucrose catabolic process"/>
    <property type="evidence" value="ECO:0007669"/>
    <property type="project" value="TreeGrafter"/>
</dbReference>
<dbReference type="SUPFAM" id="SSF75005">
    <property type="entry name" value="Arabinanase/levansucrase/invertase"/>
    <property type="match status" value="1"/>
</dbReference>
<keyword evidence="2" id="KW-0378">Hydrolase</keyword>